<accession>A0AAD7S0L9</accession>
<evidence type="ECO:0000313" key="2">
    <source>
        <dbReference type="EMBL" id="KAJ8393819.1"/>
    </source>
</evidence>
<sequence length="101" mass="10545">MGLSLLNSMGAMKAQEERIDSRPSVPHSDIEGGGSRPSPGHSTGKGLSHIAVMDLLQGPSRDLERFLKVEAFLGLAGSAGARPVDASPNEALKQHAESDRG</sequence>
<protein>
    <submittedName>
        <fullName evidence="2">Uncharacterized protein</fullName>
    </submittedName>
</protein>
<organism evidence="2 3">
    <name type="scientific">Aldrovandia affinis</name>
    <dbReference type="NCBI Taxonomy" id="143900"/>
    <lineage>
        <taxon>Eukaryota</taxon>
        <taxon>Metazoa</taxon>
        <taxon>Chordata</taxon>
        <taxon>Craniata</taxon>
        <taxon>Vertebrata</taxon>
        <taxon>Euteleostomi</taxon>
        <taxon>Actinopterygii</taxon>
        <taxon>Neopterygii</taxon>
        <taxon>Teleostei</taxon>
        <taxon>Notacanthiformes</taxon>
        <taxon>Halosauridae</taxon>
        <taxon>Aldrovandia</taxon>
    </lineage>
</organism>
<proteinExistence type="predicted"/>
<feature type="region of interest" description="Disordered" evidence="1">
    <location>
        <begin position="78"/>
        <end position="101"/>
    </location>
</feature>
<name>A0AAD7S0L9_9TELE</name>
<feature type="region of interest" description="Disordered" evidence="1">
    <location>
        <begin position="1"/>
        <end position="46"/>
    </location>
</feature>
<dbReference type="EMBL" id="JAINUG010000133">
    <property type="protein sequence ID" value="KAJ8393819.1"/>
    <property type="molecule type" value="Genomic_DNA"/>
</dbReference>
<keyword evidence="3" id="KW-1185">Reference proteome</keyword>
<comment type="caution">
    <text evidence="2">The sequence shown here is derived from an EMBL/GenBank/DDBJ whole genome shotgun (WGS) entry which is preliminary data.</text>
</comment>
<reference evidence="2" key="1">
    <citation type="journal article" date="2023" name="Science">
        <title>Genome structures resolve the early diversification of teleost fishes.</title>
        <authorList>
            <person name="Parey E."/>
            <person name="Louis A."/>
            <person name="Montfort J."/>
            <person name="Bouchez O."/>
            <person name="Roques C."/>
            <person name="Iampietro C."/>
            <person name="Lluch J."/>
            <person name="Castinel A."/>
            <person name="Donnadieu C."/>
            <person name="Desvignes T."/>
            <person name="Floi Bucao C."/>
            <person name="Jouanno E."/>
            <person name="Wen M."/>
            <person name="Mejri S."/>
            <person name="Dirks R."/>
            <person name="Jansen H."/>
            <person name="Henkel C."/>
            <person name="Chen W.J."/>
            <person name="Zahm M."/>
            <person name="Cabau C."/>
            <person name="Klopp C."/>
            <person name="Thompson A.W."/>
            <person name="Robinson-Rechavi M."/>
            <person name="Braasch I."/>
            <person name="Lecointre G."/>
            <person name="Bobe J."/>
            <person name="Postlethwait J.H."/>
            <person name="Berthelot C."/>
            <person name="Roest Crollius H."/>
            <person name="Guiguen Y."/>
        </authorList>
    </citation>
    <scope>NUCLEOTIDE SEQUENCE</scope>
    <source>
        <strain evidence="2">NC1722</strain>
    </source>
</reference>
<feature type="compositionally biased region" description="Basic and acidic residues" evidence="1">
    <location>
        <begin position="92"/>
        <end position="101"/>
    </location>
</feature>
<gene>
    <name evidence="2" type="ORF">AAFF_G00057340</name>
</gene>
<evidence type="ECO:0000313" key="3">
    <source>
        <dbReference type="Proteomes" id="UP001221898"/>
    </source>
</evidence>
<dbReference type="Proteomes" id="UP001221898">
    <property type="component" value="Unassembled WGS sequence"/>
</dbReference>
<evidence type="ECO:0000256" key="1">
    <source>
        <dbReference type="SAM" id="MobiDB-lite"/>
    </source>
</evidence>
<dbReference type="AlphaFoldDB" id="A0AAD7S0L9"/>